<dbReference type="RefSeq" id="WP_394461991.1">
    <property type="nucleotide sequence ID" value="NZ_JBIGHZ010000005.1"/>
</dbReference>
<evidence type="ECO:0000313" key="3">
    <source>
        <dbReference type="EMBL" id="MFG6449103.1"/>
    </source>
</evidence>
<evidence type="ECO:0000256" key="1">
    <source>
        <dbReference type="ARBA" id="ARBA00023125"/>
    </source>
</evidence>
<dbReference type="PANTHER" id="PTHR46797:SF1">
    <property type="entry name" value="METHYLPHOSPHONATE SYNTHASE"/>
    <property type="match status" value="1"/>
</dbReference>
<dbReference type="Pfam" id="PF13560">
    <property type="entry name" value="HTH_31"/>
    <property type="match status" value="1"/>
</dbReference>
<feature type="domain" description="HTH cro/C1-type" evidence="2">
    <location>
        <begin position="33"/>
        <end position="87"/>
    </location>
</feature>
<dbReference type="InterPro" id="IPR050807">
    <property type="entry name" value="TransReg_Diox_bact_type"/>
</dbReference>
<organism evidence="3 4">
    <name type="scientific">Roseateles rivi</name>
    <dbReference type="NCBI Taxonomy" id="3299028"/>
    <lineage>
        <taxon>Bacteria</taxon>
        <taxon>Pseudomonadati</taxon>
        <taxon>Pseudomonadota</taxon>
        <taxon>Betaproteobacteria</taxon>
        <taxon>Burkholderiales</taxon>
        <taxon>Sphaerotilaceae</taxon>
        <taxon>Roseateles</taxon>
    </lineage>
</organism>
<reference evidence="3 4" key="1">
    <citation type="submission" date="2024-08" db="EMBL/GenBank/DDBJ databases">
        <authorList>
            <person name="Lu H."/>
        </authorList>
    </citation>
    <scope>NUCLEOTIDE SEQUENCE [LARGE SCALE GENOMIC DNA]</scope>
    <source>
        <strain evidence="3 4">BYS180W</strain>
    </source>
</reference>
<keyword evidence="4" id="KW-1185">Reference proteome</keyword>
<proteinExistence type="predicted"/>
<dbReference type="Gene3D" id="1.10.260.40">
    <property type="entry name" value="lambda repressor-like DNA-binding domains"/>
    <property type="match status" value="1"/>
</dbReference>
<dbReference type="SMART" id="SM00530">
    <property type="entry name" value="HTH_XRE"/>
    <property type="match status" value="1"/>
</dbReference>
<dbReference type="InterPro" id="IPR001387">
    <property type="entry name" value="Cro/C1-type_HTH"/>
</dbReference>
<dbReference type="InterPro" id="IPR010982">
    <property type="entry name" value="Lambda_DNA-bd_dom_sf"/>
</dbReference>
<dbReference type="PANTHER" id="PTHR46797">
    <property type="entry name" value="HTH-TYPE TRANSCRIPTIONAL REGULATOR"/>
    <property type="match status" value="1"/>
</dbReference>
<gene>
    <name evidence="3" type="ORF">ACG0Z6_12765</name>
</gene>
<dbReference type="CDD" id="cd00093">
    <property type="entry name" value="HTH_XRE"/>
    <property type="match status" value="1"/>
</dbReference>
<dbReference type="Proteomes" id="UP001606099">
    <property type="component" value="Unassembled WGS sequence"/>
</dbReference>
<accession>A0ABW7FXT8</accession>
<comment type="caution">
    <text evidence="3">The sequence shown here is derived from an EMBL/GenBank/DDBJ whole genome shotgun (WGS) entry which is preliminary data.</text>
</comment>
<evidence type="ECO:0000259" key="2">
    <source>
        <dbReference type="PROSITE" id="PS50943"/>
    </source>
</evidence>
<sequence>MSTRPRKIAPKRGRPKGATSFNAEVALAFGAVVRALRLDSGLSQESFAHVADIERSHMSRIERGASQPTLYAIMRIATALGIEGSTLLRKTERELRKAASGE</sequence>
<evidence type="ECO:0000313" key="4">
    <source>
        <dbReference type="Proteomes" id="UP001606099"/>
    </source>
</evidence>
<dbReference type="EMBL" id="JBIGHZ010000005">
    <property type="protein sequence ID" value="MFG6449103.1"/>
    <property type="molecule type" value="Genomic_DNA"/>
</dbReference>
<protein>
    <submittedName>
        <fullName evidence="3">Helix-turn-helix domain-containing protein</fullName>
    </submittedName>
</protein>
<dbReference type="PROSITE" id="PS50943">
    <property type="entry name" value="HTH_CROC1"/>
    <property type="match status" value="1"/>
</dbReference>
<dbReference type="SUPFAM" id="SSF47413">
    <property type="entry name" value="lambda repressor-like DNA-binding domains"/>
    <property type="match status" value="1"/>
</dbReference>
<name>A0ABW7FXT8_9BURK</name>
<keyword evidence="1" id="KW-0238">DNA-binding</keyword>